<reference evidence="2 3" key="1">
    <citation type="journal article" date="2019" name="Environ. Microbiol.">
        <title>At the nexus of three kingdoms: the genome of the mycorrhizal fungus Gigaspora margarita provides insights into plant, endobacterial and fungal interactions.</title>
        <authorList>
            <person name="Venice F."/>
            <person name="Ghignone S."/>
            <person name="Salvioli di Fossalunga A."/>
            <person name="Amselem J."/>
            <person name="Novero M."/>
            <person name="Xianan X."/>
            <person name="Sedzielewska Toro K."/>
            <person name="Morin E."/>
            <person name="Lipzen A."/>
            <person name="Grigoriev I.V."/>
            <person name="Henrissat B."/>
            <person name="Martin F.M."/>
            <person name="Bonfante P."/>
        </authorList>
    </citation>
    <scope>NUCLEOTIDE SEQUENCE [LARGE SCALE GENOMIC DNA]</scope>
    <source>
        <strain evidence="2 3">BEG34</strain>
    </source>
</reference>
<gene>
    <name evidence="2" type="ORF">F8M41_019061</name>
</gene>
<protein>
    <submittedName>
        <fullName evidence="2">Uncharacterized protein</fullName>
    </submittedName>
</protein>
<comment type="caution">
    <text evidence="2">The sequence shown here is derived from an EMBL/GenBank/DDBJ whole genome shotgun (WGS) entry which is preliminary data.</text>
</comment>
<accession>A0A8H4AKI8</accession>
<feature type="region of interest" description="Disordered" evidence="1">
    <location>
        <begin position="20"/>
        <end position="39"/>
    </location>
</feature>
<dbReference type="AlphaFoldDB" id="A0A8H4AKI8"/>
<proteinExistence type="predicted"/>
<evidence type="ECO:0000313" key="2">
    <source>
        <dbReference type="EMBL" id="KAF0507101.1"/>
    </source>
</evidence>
<organism evidence="2 3">
    <name type="scientific">Gigaspora margarita</name>
    <dbReference type="NCBI Taxonomy" id="4874"/>
    <lineage>
        <taxon>Eukaryota</taxon>
        <taxon>Fungi</taxon>
        <taxon>Fungi incertae sedis</taxon>
        <taxon>Mucoromycota</taxon>
        <taxon>Glomeromycotina</taxon>
        <taxon>Glomeromycetes</taxon>
        <taxon>Diversisporales</taxon>
        <taxon>Gigasporaceae</taxon>
        <taxon>Gigaspora</taxon>
    </lineage>
</organism>
<evidence type="ECO:0000256" key="1">
    <source>
        <dbReference type="SAM" id="MobiDB-lite"/>
    </source>
</evidence>
<name>A0A8H4AKI8_GIGMA</name>
<dbReference type="Proteomes" id="UP000439903">
    <property type="component" value="Unassembled WGS sequence"/>
</dbReference>
<evidence type="ECO:0000313" key="3">
    <source>
        <dbReference type="Proteomes" id="UP000439903"/>
    </source>
</evidence>
<dbReference type="EMBL" id="WTPW01000483">
    <property type="protein sequence ID" value="KAF0507101.1"/>
    <property type="molecule type" value="Genomic_DNA"/>
</dbReference>
<keyword evidence="3" id="KW-1185">Reference proteome</keyword>
<sequence>MDYENTYDINCVSNDDIQENVKSSTSADRRKAINESEKSQVNKETECDKIYKYDRSTGNIKTHLCQAHGIFGLDELKLESNENY</sequence>
<feature type="compositionally biased region" description="Basic and acidic residues" evidence="1">
    <location>
        <begin position="27"/>
        <end position="39"/>
    </location>
</feature>